<sequence length="101" mass="11440">MSWTLPVSIRIRYSTCSVCTATWRRSSSSRRKRVAAWFRWETHCQQTGLLPTSVRPRSPMASDWPSPTPSKCICPKYLIPMICPMGPNRSKISPAVVRTGT</sequence>
<dbReference type="EMBL" id="HBUF01616928">
    <property type="protein sequence ID" value="CAG6780109.1"/>
    <property type="molecule type" value="Transcribed_RNA"/>
</dbReference>
<organism evidence="1">
    <name type="scientific">Cacopsylla melanoneura</name>
    <dbReference type="NCBI Taxonomy" id="428564"/>
    <lineage>
        <taxon>Eukaryota</taxon>
        <taxon>Metazoa</taxon>
        <taxon>Ecdysozoa</taxon>
        <taxon>Arthropoda</taxon>
        <taxon>Hexapoda</taxon>
        <taxon>Insecta</taxon>
        <taxon>Pterygota</taxon>
        <taxon>Neoptera</taxon>
        <taxon>Paraneoptera</taxon>
        <taxon>Hemiptera</taxon>
        <taxon>Sternorrhyncha</taxon>
        <taxon>Psylloidea</taxon>
        <taxon>Psyllidae</taxon>
        <taxon>Psyllinae</taxon>
        <taxon>Cacopsylla</taxon>
    </lineage>
</organism>
<evidence type="ECO:0000313" key="1">
    <source>
        <dbReference type="EMBL" id="CAG6645117.1"/>
    </source>
</evidence>
<dbReference type="EMBL" id="HBUF01365885">
    <property type="protein sequence ID" value="CAG6723539.1"/>
    <property type="molecule type" value="Transcribed_RNA"/>
</dbReference>
<dbReference type="EMBL" id="HBUF01178746">
    <property type="protein sequence ID" value="CAG6654701.1"/>
    <property type="molecule type" value="Transcribed_RNA"/>
</dbReference>
<dbReference type="EMBL" id="HBUF01365886">
    <property type="protein sequence ID" value="CAG6723542.1"/>
    <property type="molecule type" value="Transcribed_RNA"/>
</dbReference>
<dbReference type="AlphaFoldDB" id="A0A8D8RAA3"/>
<dbReference type="EMBL" id="HBUF01178745">
    <property type="protein sequence ID" value="CAG6654698.1"/>
    <property type="molecule type" value="Transcribed_RNA"/>
</dbReference>
<dbReference type="EMBL" id="HBUF01135313">
    <property type="protein sequence ID" value="CAG6645117.1"/>
    <property type="molecule type" value="Transcribed_RNA"/>
</dbReference>
<proteinExistence type="predicted"/>
<name>A0A8D8RAA3_9HEMI</name>
<dbReference type="EMBL" id="HBUF01135312">
    <property type="protein sequence ID" value="CAG6645114.1"/>
    <property type="molecule type" value="Transcribed_RNA"/>
</dbReference>
<accession>A0A8D8RAA3</accession>
<dbReference type="EMBL" id="HBUF01616927">
    <property type="protein sequence ID" value="CAG6780106.1"/>
    <property type="molecule type" value="Transcribed_RNA"/>
</dbReference>
<reference evidence="1" key="1">
    <citation type="submission" date="2021-05" db="EMBL/GenBank/DDBJ databases">
        <authorList>
            <person name="Alioto T."/>
            <person name="Alioto T."/>
            <person name="Gomez Garrido J."/>
        </authorList>
    </citation>
    <scope>NUCLEOTIDE SEQUENCE</scope>
</reference>
<protein>
    <submittedName>
        <fullName evidence="1">Uncharacterized protein</fullName>
    </submittedName>
</protein>
<dbReference type="EMBL" id="HBUF01616926">
    <property type="protein sequence ID" value="CAG6780103.1"/>
    <property type="molecule type" value="Transcribed_RNA"/>
</dbReference>